<accession>A0A1G4B3W0</accession>
<feature type="non-terminal residue" evidence="1">
    <location>
        <position position="1"/>
    </location>
</feature>
<dbReference type="AlphaFoldDB" id="A0A1G4B3W0"/>
<dbReference type="Proteomes" id="UP000176998">
    <property type="component" value="Unassembled WGS sequence"/>
</dbReference>
<dbReference type="EMBL" id="MJBS01000074">
    <property type="protein sequence ID" value="OHE96110.1"/>
    <property type="molecule type" value="Genomic_DNA"/>
</dbReference>
<keyword evidence="2" id="KW-1185">Reference proteome</keyword>
<evidence type="ECO:0000313" key="2">
    <source>
        <dbReference type="Proteomes" id="UP000176998"/>
    </source>
</evidence>
<name>A0A1G4B3W0_9PEZI</name>
<reference evidence="1 2" key="1">
    <citation type="submission" date="2016-09" db="EMBL/GenBank/DDBJ databases">
        <authorList>
            <person name="Capua I."/>
            <person name="De Benedictis P."/>
            <person name="Joannis T."/>
            <person name="Lombin L.H."/>
            <person name="Cattoli G."/>
        </authorList>
    </citation>
    <scope>NUCLEOTIDE SEQUENCE [LARGE SCALE GENOMIC DNA]</scope>
    <source>
        <strain evidence="1 2">IMI 309357</strain>
    </source>
</reference>
<comment type="caution">
    <text evidence="1">The sequence shown here is derived from an EMBL/GenBank/DDBJ whole genome shotgun (WGS) entry which is preliminary data.</text>
</comment>
<dbReference type="RefSeq" id="XP_022473271.1">
    <property type="nucleotide sequence ID" value="XM_022620277.1"/>
</dbReference>
<organism evidence="1 2">
    <name type="scientific">Colletotrichum orchidophilum</name>
    <dbReference type="NCBI Taxonomy" id="1209926"/>
    <lineage>
        <taxon>Eukaryota</taxon>
        <taxon>Fungi</taxon>
        <taxon>Dikarya</taxon>
        <taxon>Ascomycota</taxon>
        <taxon>Pezizomycotina</taxon>
        <taxon>Sordariomycetes</taxon>
        <taxon>Hypocreomycetidae</taxon>
        <taxon>Glomerellales</taxon>
        <taxon>Glomerellaceae</taxon>
        <taxon>Colletotrichum</taxon>
    </lineage>
</organism>
<evidence type="ECO:0000313" key="1">
    <source>
        <dbReference type="EMBL" id="OHE96110.1"/>
    </source>
</evidence>
<gene>
    <name evidence="1" type="ORF">CORC01_08647</name>
</gene>
<proteinExistence type="predicted"/>
<protein>
    <submittedName>
        <fullName evidence="1">Uncharacterized protein</fullName>
    </submittedName>
</protein>
<dbReference type="GeneID" id="34561787"/>
<sequence length="100" mass="10955">IAPAAAVCEPVRAGKEVTDSLCALRRFCVLKVVSSSGLLRALLLGLIGSRALGTDHGMKSARSRRVSPIREENNKRVTCWPIRRIKSHDCASDWLSCPIR</sequence>